<reference evidence="1" key="1">
    <citation type="journal article" date="2014" name="Front. Microbiol.">
        <title>High frequency of phylogenetically diverse reductive dehalogenase-homologous genes in deep subseafloor sedimentary metagenomes.</title>
        <authorList>
            <person name="Kawai M."/>
            <person name="Futagami T."/>
            <person name="Toyoda A."/>
            <person name="Takaki Y."/>
            <person name="Nishi S."/>
            <person name="Hori S."/>
            <person name="Arai W."/>
            <person name="Tsubouchi T."/>
            <person name="Morono Y."/>
            <person name="Uchiyama I."/>
            <person name="Ito T."/>
            <person name="Fujiyama A."/>
            <person name="Inagaki F."/>
            <person name="Takami H."/>
        </authorList>
    </citation>
    <scope>NUCLEOTIDE SEQUENCE</scope>
    <source>
        <strain evidence="1">Expedition CK06-06</strain>
    </source>
</reference>
<dbReference type="EMBL" id="BARW01040964">
    <property type="protein sequence ID" value="GAJ21611.1"/>
    <property type="molecule type" value="Genomic_DNA"/>
</dbReference>
<feature type="non-terminal residue" evidence="1">
    <location>
        <position position="110"/>
    </location>
</feature>
<accession>X1VV18</accession>
<organism evidence="1">
    <name type="scientific">marine sediment metagenome</name>
    <dbReference type="NCBI Taxonomy" id="412755"/>
    <lineage>
        <taxon>unclassified sequences</taxon>
        <taxon>metagenomes</taxon>
        <taxon>ecological metagenomes</taxon>
    </lineage>
</organism>
<dbReference type="AlphaFoldDB" id="X1VV18"/>
<protein>
    <submittedName>
        <fullName evidence="1">Uncharacterized protein</fullName>
    </submittedName>
</protein>
<feature type="non-terminal residue" evidence="1">
    <location>
        <position position="1"/>
    </location>
</feature>
<gene>
    <name evidence="1" type="ORF">S12H4_61615</name>
</gene>
<evidence type="ECO:0000313" key="1">
    <source>
        <dbReference type="EMBL" id="GAJ21611.1"/>
    </source>
</evidence>
<proteinExistence type="predicted"/>
<name>X1VV18_9ZZZZ</name>
<sequence>DQPWVDGLSDPANLSYNSGLNQDVISSTNIDNNFRDVENDQNPSSVVILSQTHTEIVNCELDGHALDCTTQTNQYGISNVTLNYTDSEGLWITDSIDISITPDTTAPQSM</sequence>
<comment type="caution">
    <text evidence="1">The sequence shown here is derived from an EMBL/GenBank/DDBJ whole genome shotgun (WGS) entry which is preliminary data.</text>
</comment>